<dbReference type="InterPro" id="IPR016181">
    <property type="entry name" value="Acyl_CoA_acyltransferase"/>
</dbReference>
<dbReference type="EMBL" id="JACHBX010000001">
    <property type="protein sequence ID" value="MBB6131908.1"/>
    <property type="molecule type" value="Genomic_DNA"/>
</dbReference>
<evidence type="ECO:0000313" key="2">
    <source>
        <dbReference type="EMBL" id="MBB6131908.1"/>
    </source>
</evidence>
<sequence>MTLRLLTGDAALAHIGAQTFVTAWRALHAVCPWATACQHPDFVLPWYGLYGALFVPVVVLQEAADGALLGLLPLALDDKGQRLTGAGERHAEYQGWLQPPDAGAVFITGALRAIRDHLPCADLALRYLPAGTPLSWLDAWRNDASDARPWVTLRCVRRPLMQIDPVAMHRQRNKKNHRQNSNRLGRLGAVRFEQVVEHDHFLRVIDAICDQYDFRQAALYRARPFTLDAAKKRLYIALHRQGLLHVTILTVDGAIAASHIGLLSAGRAVHLGINTYHPATSAHSPGNLLLAMLGVHLAAQQVPLLDLTPGGDGYKEHFATAHDHVSTLTIHRDLRSFLLATARQRLVDAARALATWAGWRHHDVLAVVHGIRPRRWASVAAAWVRRRARPQAVSRIFRSGPSREVESALLPSRDSLPDVLQFDANDAALGYCAFLNTVMKRMERSNHFYSLVHGNRLGLFCWANGATADSGMVLSGLYVHRQCMQPDLVEGFIAGVVQDIRRRDPQAAIYYQGSLSAELDNNLARCGFSPANLQQEQAACMQAH</sequence>
<protein>
    <submittedName>
        <fullName evidence="2">CelD/BcsL family acetyltransferase involved in cellulose biosynthesis</fullName>
    </submittedName>
</protein>
<evidence type="ECO:0000313" key="3">
    <source>
        <dbReference type="Proteomes" id="UP000540787"/>
    </source>
</evidence>
<dbReference type="Pfam" id="PF13480">
    <property type="entry name" value="Acetyltransf_6"/>
    <property type="match status" value="1"/>
</dbReference>
<dbReference type="RefSeq" id="WP_183549318.1">
    <property type="nucleotide sequence ID" value="NZ_JACHBX010000001.1"/>
</dbReference>
<organism evidence="2 3">
    <name type="scientific">Massilia aurea</name>
    <dbReference type="NCBI Taxonomy" id="373040"/>
    <lineage>
        <taxon>Bacteria</taxon>
        <taxon>Pseudomonadati</taxon>
        <taxon>Pseudomonadota</taxon>
        <taxon>Betaproteobacteria</taxon>
        <taxon>Burkholderiales</taxon>
        <taxon>Oxalobacteraceae</taxon>
        <taxon>Telluria group</taxon>
        <taxon>Massilia</taxon>
    </lineage>
</organism>
<keyword evidence="2" id="KW-0808">Transferase</keyword>
<evidence type="ECO:0000259" key="1">
    <source>
        <dbReference type="Pfam" id="PF13480"/>
    </source>
</evidence>
<comment type="caution">
    <text evidence="2">The sequence shown here is derived from an EMBL/GenBank/DDBJ whole genome shotgun (WGS) entry which is preliminary data.</text>
</comment>
<dbReference type="Proteomes" id="UP000540787">
    <property type="component" value="Unassembled WGS sequence"/>
</dbReference>
<name>A0A7W9U5E6_9BURK</name>
<reference evidence="2 3" key="1">
    <citation type="submission" date="2020-08" db="EMBL/GenBank/DDBJ databases">
        <title>The Agave Microbiome: Exploring the role of microbial communities in plant adaptations to desert environments.</title>
        <authorList>
            <person name="Partida-Martinez L.P."/>
        </authorList>
    </citation>
    <scope>NUCLEOTIDE SEQUENCE [LARGE SCALE GENOMIC DNA]</scope>
    <source>
        <strain evidence="2 3">AT3.2</strain>
    </source>
</reference>
<dbReference type="AlphaFoldDB" id="A0A7W9U5E6"/>
<gene>
    <name evidence="2" type="ORF">HD842_000019</name>
</gene>
<dbReference type="SUPFAM" id="SSF55729">
    <property type="entry name" value="Acyl-CoA N-acyltransferases (Nat)"/>
    <property type="match status" value="1"/>
</dbReference>
<dbReference type="InterPro" id="IPR038740">
    <property type="entry name" value="BioF2-like_GNAT_dom"/>
</dbReference>
<proteinExistence type="predicted"/>
<keyword evidence="3" id="KW-1185">Reference proteome</keyword>
<accession>A0A7W9U5E6</accession>
<dbReference type="GO" id="GO:0016740">
    <property type="term" value="F:transferase activity"/>
    <property type="evidence" value="ECO:0007669"/>
    <property type="project" value="UniProtKB-KW"/>
</dbReference>
<feature type="domain" description="BioF2-like acetyltransferase" evidence="1">
    <location>
        <begin position="172"/>
        <end position="316"/>
    </location>
</feature>